<dbReference type="GO" id="GO:0017147">
    <property type="term" value="F:Wnt-protein binding"/>
    <property type="evidence" value="ECO:0007669"/>
    <property type="project" value="TreeGrafter"/>
</dbReference>
<dbReference type="FunFam" id="1.10.2000.10:FF:000016">
    <property type="entry name" value="Frizzled"/>
    <property type="match status" value="1"/>
</dbReference>
<dbReference type="InterPro" id="IPR015526">
    <property type="entry name" value="Frizzled/SFRP"/>
</dbReference>
<dbReference type="Gene3D" id="1.20.1070.10">
    <property type="entry name" value="Rhodopsin 7-helix transmembrane proteins"/>
    <property type="match status" value="1"/>
</dbReference>
<keyword evidence="11" id="KW-0675">Receptor</keyword>
<evidence type="ECO:0000256" key="8">
    <source>
        <dbReference type="ARBA" id="ARBA00022989"/>
    </source>
</evidence>
<feature type="transmembrane region" description="Helical" evidence="15">
    <location>
        <begin position="393"/>
        <end position="414"/>
    </location>
</feature>
<evidence type="ECO:0000256" key="5">
    <source>
        <dbReference type="ARBA" id="ARBA00022687"/>
    </source>
</evidence>
<dbReference type="GO" id="GO:0042813">
    <property type="term" value="F:Wnt receptor activity"/>
    <property type="evidence" value="ECO:0007669"/>
    <property type="project" value="TreeGrafter"/>
</dbReference>
<feature type="signal peptide" evidence="16">
    <location>
        <begin position="1"/>
        <end position="18"/>
    </location>
</feature>
<evidence type="ECO:0000259" key="18">
    <source>
        <dbReference type="PROSITE" id="PS50261"/>
    </source>
</evidence>
<dbReference type="GO" id="GO:1904937">
    <property type="term" value="P:sensory neuron migration"/>
    <property type="evidence" value="ECO:0007669"/>
    <property type="project" value="UniProtKB-ARBA"/>
</dbReference>
<dbReference type="PANTHER" id="PTHR11309:SF47">
    <property type="entry name" value="FRIZZLED"/>
    <property type="match status" value="1"/>
</dbReference>
<dbReference type="InterPro" id="IPR017981">
    <property type="entry name" value="GPCR_2-like_7TM"/>
</dbReference>
<feature type="disulfide bond" evidence="13">
    <location>
        <begin position="115"/>
        <end position="139"/>
    </location>
</feature>
<feature type="transmembrane region" description="Helical" evidence="15">
    <location>
        <begin position="434"/>
        <end position="453"/>
    </location>
</feature>
<evidence type="ECO:0000256" key="12">
    <source>
        <dbReference type="ARBA" id="ARBA00023180"/>
    </source>
</evidence>
<evidence type="ECO:0000256" key="2">
    <source>
        <dbReference type="ARBA" id="ARBA00008077"/>
    </source>
</evidence>
<dbReference type="PROSITE" id="PS50038">
    <property type="entry name" value="FZ"/>
    <property type="match status" value="1"/>
</dbReference>
<dbReference type="AlphaFoldDB" id="A0A915I0C3"/>
<evidence type="ECO:0000259" key="17">
    <source>
        <dbReference type="PROSITE" id="PS50038"/>
    </source>
</evidence>
<dbReference type="Pfam" id="PF01392">
    <property type="entry name" value="Fz"/>
    <property type="match status" value="1"/>
</dbReference>
<evidence type="ECO:0000256" key="16">
    <source>
        <dbReference type="SAM" id="SignalP"/>
    </source>
</evidence>
<dbReference type="PRINTS" id="PR00489">
    <property type="entry name" value="FRIZZLED"/>
</dbReference>
<keyword evidence="12" id="KW-0325">Glycoprotein</keyword>
<evidence type="ECO:0000313" key="19">
    <source>
        <dbReference type="Proteomes" id="UP000887565"/>
    </source>
</evidence>
<evidence type="ECO:0000256" key="14">
    <source>
        <dbReference type="SAM" id="MobiDB-lite"/>
    </source>
</evidence>
<keyword evidence="8 15" id="KW-1133">Transmembrane helix</keyword>
<dbReference type="OMA" id="VPDHGYC"/>
<evidence type="ECO:0000256" key="15">
    <source>
        <dbReference type="SAM" id="Phobius"/>
    </source>
</evidence>
<comment type="similarity">
    <text evidence="2">Belongs to the G-protein coupled receptor Fz/Smo family.</text>
</comment>
<keyword evidence="3" id="KW-0217">Developmental protein</keyword>
<dbReference type="GO" id="GO:0035567">
    <property type="term" value="P:non-canonical Wnt signaling pathway"/>
    <property type="evidence" value="ECO:0007669"/>
    <property type="project" value="TreeGrafter"/>
</dbReference>
<keyword evidence="6 15" id="KW-0812">Transmembrane</keyword>
<dbReference type="GO" id="GO:0005886">
    <property type="term" value="C:plasma membrane"/>
    <property type="evidence" value="ECO:0007669"/>
    <property type="project" value="UniProtKB-SubCell"/>
</dbReference>
<dbReference type="GO" id="GO:0097475">
    <property type="term" value="P:motor neuron migration"/>
    <property type="evidence" value="ECO:0007669"/>
    <property type="project" value="UniProtKB-ARBA"/>
</dbReference>
<evidence type="ECO:0000256" key="3">
    <source>
        <dbReference type="ARBA" id="ARBA00022473"/>
    </source>
</evidence>
<dbReference type="SMART" id="SM00063">
    <property type="entry name" value="FRI"/>
    <property type="match status" value="1"/>
</dbReference>
<dbReference type="Gene3D" id="1.10.2000.10">
    <property type="entry name" value="Frizzled cysteine-rich domain"/>
    <property type="match status" value="1"/>
</dbReference>
<feature type="disulfide bond" evidence="13">
    <location>
        <begin position="48"/>
        <end position="94"/>
    </location>
</feature>
<feature type="region of interest" description="Disordered" evidence="14">
    <location>
        <begin position="153"/>
        <end position="179"/>
    </location>
</feature>
<evidence type="ECO:0000256" key="7">
    <source>
        <dbReference type="ARBA" id="ARBA00022729"/>
    </source>
</evidence>
<feature type="transmembrane region" description="Helical" evidence="15">
    <location>
        <begin position="520"/>
        <end position="545"/>
    </location>
</feature>
<evidence type="ECO:0000313" key="20">
    <source>
        <dbReference type="WBParaSite" id="nRc.2.0.1.t07576-RA"/>
    </source>
</evidence>
<keyword evidence="19" id="KW-1185">Reference proteome</keyword>
<dbReference type="CDD" id="cd07458">
    <property type="entry name" value="CRD_FZ1_like"/>
    <property type="match status" value="1"/>
</dbReference>
<feature type="transmembrane region" description="Helical" evidence="15">
    <location>
        <begin position="591"/>
        <end position="613"/>
    </location>
</feature>
<name>A0A915I0C3_ROMCU</name>
<dbReference type="Proteomes" id="UP000887565">
    <property type="component" value="Unplaced"/>
</dbReference>
<feature type="chain" id="PRO_5037272294" evidence="16">
    <location>
        <begin position="19"/>
        <end position="710"/>
    </location>
</feature>
<feature type="compositionally biased region" description="Polar residues" evidence="14">
    <location>
        <begin position="155"/>
        <end position="179"/>
    </location>
</feature>
<feature type="transmembrane region" description="Helical" evidence="15">
    <location>
        <begin position="473"/>
        <end position="499"/>
    </location>
</feature>
<keyword evidence="7 16" id="KW-0732">Signal</keyword>
<evidence type="ECO:0000256" key="11">
    <source>
        <dbReference type="ARBA" id="ARBA00023170"/>
    </source>
</evidence>
<dbReference type="GO" id="GO:1905485">
    <property type="term" value="P:positive regulation of motor neuron migration"/>
    <property type="evidence" value="ECO:0007669"/>
    <property type="project" value="UniProtKB-ARBA"/>
</dbReference>
<feature type="transmembrane region" description="Helical" evidence="15">
    <location>
        <begin position="266"/>
        <end position="285"/>
    </location>
</feature>
<evidence type="ECO:0000256" key="4">
    <source>
        <dbReference type="ARBA" id="ARBA00022475"/>
    </source>
</evidence>
<dbReference type="InterPro" id="IPR020067">
    <property type="entry name" value="Frizzled_dom"/>
</dbReference>
<comment type="caution">
    <text evidence="13">Lacks conserved residue(s) required for the propagation of feature annotation.</text>
</comment>
<evidence type="ECO:0000256" key="9">
    <source>
        <dbReference type="ARBA" id="ARBA00023136"/>
    </source>
</evidence>
<accession>A0A915I0C3</accession>
<proteinExistence type="inferred from homology"/>
<dbReference type="PROSITE" id="PS50261">
    <property type="entry name" value="G_PROTEIN_RECEP_F2_4"/>
    <property type="match status" value="1"/>
</dbReference>
<feature type="domain" description="G-protein coupled receptors family 2 profile 2" evidence="18">
    <location>
        <begin position="261"/>
        <end position="532"/>
    </location>
</feature>
<feature type="disulfide bond" evidence="13">
    <location>
        <begin position="40"/>
        <end position="101"/>
    </location>
</feature>
<dbReference type="SUPFAM" id="SSF63501">
    <property type="entry name" value="Frizzled cysteine-rich domain"/>
    <property type="match status" value="1"/>
</dbReference>
<dbReference type="InterPro" id="IPR000539">
    <property type="entry name" value="Frizzled/Smoothened_7TM"/>
</dbReference>
<dbReference type="InterPro" id="IPR036790">
    <property type="entry name" value="Frizzled_dom_sf"/>
</dbReference>
<evidence type="ECO:0000256" key="6">
    <source>
        <dbReference type="ARBA" id="ARBA00022692"/>
    </source>
</evidence>
<evidence type="ECO:0000256" key="1">
    <source>
        <dbReference type="ARBA" id="ARBA00004651"/>
    </source>
</evidence>
<evidence type="ECO:0000256" key="10">
    <source>
        <dbReference type="ARBA" id="ARBA00023157"/>
    </source>
</evidence>
<keyword evidence="4" id="KW-1003">Cell membrane</keyword>
<dbReference type="WBParaSite" id="nRc.2.0.1.t07576-RA">
    <property type="protein sequence ID" value="nRc.2.0.1.t07576-RA"/>
    <property type="gene ID" value="nRc.2.0.1.g07576"/>
</dbReference>
<dbReference type="PANTHER" id="PTHR11309">
    <property type="entry name" value="FRIZZLED"/>
    <property type="match status" value="1"/>
</dbReference>
<organism evidence="19 20">
    <name type="scientific">Romanomermis culicivorax</name>
    <name type="common">Nematode worm</name>
    <dbReference type="NCBI Taxonomy" id="13658"/>
    <lineage>
        <taxon>Eukaryota</taxon>
        <taxon>Metazoa</taxon>
        <taxon>Ecdysozoa</taxon>
        <taxon>Nematoda</taxon>
        <taxon>Enoplea</taxon>
        <taxon>Dorylaimia</taxon>
        <taxon>Mermithida</taxon>
        <taxon>Mermithoidea</taxon>
        <taxon>Mermithidae</taxon>
        <taxon>Romanomermis</taxon>
    </lineage>
</organism>
<dbReference type="SMART" id="SM01330">
    <property type="entry name" value="Frizzled"/>
    <property type="match status" value="1"/>
</dbReference>
<evidence type="ECO:0000256" key="13">
    <source>
        <dbReference type="PROSITE-ProRule" id="PRU00090"/>
    </source>
</evidence>
<protein>
    <submittedName>
        <fullName evidence="20">Uncharacterized protein</fullName>
    </submittedName>
</protein>
<feature type="domain" description="FZ" evidence="17">
    <location>
        <begin position="35"/>
        <end position="151"/>
    </location>
</feature>
<keyword evidence="9 15" id="KW-0472">Membrane</keyword>
<dbReference type="Pfam" id="PF01534">
    <property type="entry name" value="Frizzled"/>
    <property type="match status" value="1"/>
</dbReference>
<feature type="transmembrane region" description="Helical" evidence="15">
    <location>
        <begin position="297"/>
        <end position="316"/>
    </location>
</feature>
<comment type="subcellular location">
    <subcellularLocation>
        <location evidence="1">Cell membrane</location>
        <topology evidence="1">Multi-pass membrane protein</topology>
    </subcellularLocation>
</comment>
<keyword evidence="5" id="KW-0879">Wnt signaling pathway</keyword>
<reference evidence="20" key="1">
    <citation type="submission" date="2022-11" db="UniProtKB">
        <authorList>
            <consortium name="WormBaseParasite"/>
        </authorList>
    </citation>
    <scope>IDENTIFICATION</scope>
</reference>
<dbReference type="GO" id="GO:0097402">
    <property type="term" value="P:neuroblast migration"/>
    <property type="evidence" value="ECO:0007669"/>
    <property type="project" value="UniProtKB-ARBA"/>
</dbReference>
<keyword evidence="10 13" id="KW-1015">Disulfide bond</keyword>
<dbReference type="GO" id="GO:0060070">
    <property type="term" value="P:canonical Wnt signaling pathway"/>
    <property type="evidence" value="ECO:0007669"/>
    <property type="project" value="TreeGrafter"/>
</dbReference>
<sequence>MRSIPILCIFSLCALCNGVFNRQQQQSPPLNGGPAANSKCEQITIPLCLDIQYNTTIFPNLLNHQKQEDASVEVHQFSPLVKVKCSPDLKFFLCTMYAPVCTVLDEPIPPCQELCLSAKSGCESLMNKFGFSWPEAFKCENFPPSGLCVGENKTRSSASSSNDNNFKGQNLKNQPPPQLNSLNINIVKNAEVKKFSPPQNKETHSPLGGDLSIFECELTTFSTKFTQENSDYKITFGRHVLNSCALPCSGIFFQAEQRSTLQNLNFVFATLCFLSTLFTLVTFLVDRPRFNYPEKPIIFLSLCYCVISSVFMTGYFSRERIACVQPAQLTAAANAGQNVDAFLMTNNGQDAALQSEILKTFERIKSLVGDSQNQQLFVGQGIQHSVCVFTAVIYYYFFMSACVWWVNLTLTWFLASGLKWGNEAIETSSKYFHVAAWGLPSVLTVFVLVARQVDGDVYSGLCFVGNWDSQALIYFVLTPMCVCLFLGFLFLILGVVSMLKIRQFMKHDGTKIEKLERLMIRISVFSLMFLVPTCVLVACYVYQALSIDYWLAFWWYTQKCGGTSASEMPLQIRRQCSELAEFSKSRLRPEFFVFIIKYLAILSIGFTNLIWIWSPKTLQSWRRTFNSWFCQSNVLAVQEPQGAPLLMTHQAVTKLQQNACQPSTSAIGGGAAAPMLQQQNVAAASSLDQFGGNVFRQQTGNAGVFYSSDR</sequence>